<name>A0A0C9VE93_SPHS4</name>
<organism evidence="1 2">
    <name type="scientific">Sphaerobolus stellatus (strain SS14)</name>
    <dbReference type="NCBI Taxonomy" id="990650"/>
    <lineage>
        <taxon>Eukaryota</taxon>
        <taxon>Fungi</taxon>
        <taxon>Dikarya</taxon>
        <taxon>Basidiomycota</taxon>
        <taxon>Agaricomycotina</taxon>
        <taxon>Agaricomycetes</taxon>
        <taxon>Phallomycetidae</taxon>
        <taxon>Geastrales</taxon>
        <taxon>Sphaerobolaceae</taxon>
        <taxon>Sphaerobolus</taxon>
    </lineage>
</organism>
<protein>
    <submittedName>
        <fullName evidence="1">Uncharacterized protein</fullName>
    </submittedName>
</protein>
<dbReference type="AlphaFoldDB" id="A0A0C9VE93"/>
<dbReference type="Proteomes" id="UP000054279">
    <property type="component" value="Unassembled WGS sequence"/>
</dbReference>
<dbReference type="EMBL" id="KN837112">
    <property type="protein sequence ID" value="KIJ45354.1"/>
    <property type="molecule type" value="Genomic_DNA"/>
</dbReference>
<proteinExistence type="predicted"/>
<reference evidence="1 2" key="1">
    <citation type="submission" date="2014-06" db="EMBL/GenBank/DDBJ databases">
        <title>Evolutionary Origins and Diversification of the Mycorrhizal Mutualists.</title>
        <authorList>
            <consortium name="DOE Joint Genome Institute"/>
            <consortium name="Mycorrhizal Genomics Consortium"/>
            <person name="Kohler A."/>
            <person name="Kuo A."/>
            <person name="Nagy L.G."/>
            <person name="Floudas D."/>
            <person name="Copeland A."/>
            <person name="Barry K.W."/>
            <person name="Cichocki N."/>
            <person name="Veneault-Fourrey C."/>
            <person name="LaButti K."/>
            <person name="Lindquist E.A."/>
            <person name="Lipzen A."/>
            <person name="Lundell T."/>
            <person name="Morin E."/>
            <person name="Murat C."/>
            <person name="Riley R."/>
            <person name="Ohm R."/>
            <person name="Sun H."/>
            <person name="Tunlid A."/>
            <person name="Henrissat B."/>
            <person name="Grigoriev I.V."/>
            <person name="Hibbett D.S."/>
            <person name="Martin F."/>
        </authorList>
    </citation>
    <scope>NUCLEOTIDE SEQUENCE [LARGE SCALE GENOMIC DNA]</scope>
    <source>
        <strain evidence="1 2">SS14</strain>
    </source>
</reference>
<keyword evidence="2" id="KW-1185">Reference proteome</keyword>
<evidence type="ECO:0000313" key="2">
    <source>
        <dbReference type="Proteomes" id="UP000054279"/>
    </source>
</evidence>
<dbReference type="HOGENOM" id="CLU_657507_0_0_1"/>
<sequence length="418" mass="47177">MGRKGKKLLALEIAANTPVLDELKAGLISEPTRNRISLIGNKYSYHIYVDGDITSWARCSQEPIWIEALSVWQSHRKKSHLKNQHAKRDLMREFGLAKPVQSYQDLGICIIKRTRAIGLNIKKYSWLYDPGNGDLADNYSSTHYKSFTEVGGGSDWETIQPNESVIVINEYDKIELAVIRNGVNHPEILQNMHEIIEGAAHDRRTVRPYHSGVLAQFGLNAGPWHARVLGHVKNIKKRNISAEMKIQKDQGILWMLAFAYNIAGIPSMYIEGEQRGTPGYSIPIKGKIYTFQTAWRSPSEAYLAKDYISPSHSDKSYAEFAIFWKVFQSYTGIMTRECPGGTFVDIGLKVRVLGAADTVCAFKPEYLHGTTLADCNLKRSGMVFAFSSHIKEAFEEARERAEKGVLIHITSDDGHRWT</sequence>
<evidence type="ECO:0000313" key="1">
    <source>
        <dbReference type="EMBL" id="KIJ45354.1"/>
    </source>
</evidence>
<dbReference type="OrthoDB" id="2684108at2759"/>
<gene>
    <name evidence="1" type="ORF">M422DRAFT_251124</name>
</gene>
<accession>A0A0C9VE93</accession>